<dbReference type="PROSITE" id="PS50005">
    <property type="entry name" value="TPR"/>
    <property type="match status" value="2"/>
</dbReference>
<feature type="domain" description="Cytochrome c-type biogenesis protein H TPR" evidence="4">
    <location>
        <begin position="56"/>
        <end position="122"/>
    </location>
</feature>
<evidence type="ECO:0000259" key="4">
    <source>
        <dbReference type="Pfam" id="PF23914"/>
    </source>
</evidence>
<keyword evidence="6" id="KW-1185">Reference proteome</keyword>
<sequence length="186" mass="19920">MRSVDPLAQALAEGRWKAAEQILMRAAKARRGGVGVLYNLGKVMMEQGKWAPARLWLRRALAAEPGHAHAWFELGRVELQLSDAPAARQAFARVVALDPGDGDARLNLARLALRAGDYAQVSDVLAPLAGSSSEVDAMRVRAAAERRTPEAGALAQALWNGARPGDRAVAMQAITRASKGRLPLDL</sequence>
<dbReference type="InterPro" id="IPR044244">
    <property type="entry name" value="TTC27/Emw1"/>
</dbReference>
<name>A0A6L7G5S6_9RHOB</name>
<gene>
    <name evidence="5" type="ORF">GR170_15595</name>
</gene>
<dbReference type="InterPro" id="IPR056413">
    <property type="entry name" value="TPR_CcmH_CycH"/>
</dbReference>
<accession>A0A6L7G5S6</accession>
<dbReference type="InterPro" id="IPR019734">
    <property type="entry name" value="TPR_rpt"/>
</dbReference>
<proteinExistence type="predicted"/>
<dbReference type="AlphaFoldDB" id="A0A6L7G5S6"/>
<dbReference type="Proteomes" id="UP000477911">
    <property type="component" value="Unassembled WGS sequence"/>
</dbReference>
<comment type="caution">
    <text evidence="5">The sequence shown here is derived from an EMBL/GenBank/DDBJ whole genome shotgun (WGS) entry which is preliminary data.</text>
</comment>
<dbReference type="Gene3D" id="1.25.40.10">
    <property type="entry name" value="Tetratricopeptide repeat domain"/>
    <property type="match status" value="1"/>
</dbReference>
<organism evidence="5 6">
    <name type="scientific">Pseudooceanicola albus</name>
    <dbReference type="NCBI Taxonomy" id="2692189"/>
    <lineage>
        <taxon>Bacteria</taxon>
        <taxon>Pseudomonadati</taxon>
        <taxon>Pseudomonadota</taxon>
        <taxon>Alphaproteobacteria</taxon>
        <taxon>Rhodobacterales</taxon>
        <taxon>Paracoccaceae</taxon>
        <taxon>Pseudooceanicola</taxon>
    </lineage>
</organism>
<keyword evidence="2 3" id="KW-0802">TPR repeat</keyword>
<dbReference type="Pfam" id="PF23914">
    <property type="entry name" value="TPR_CcmH_CycH"/>
    <property type="match status" value="1"/>
</dbReference>
<evidence type="ECO:0000313" key="6">
    <source>
        <dbReference type="Proteomes" id="UP000477911"/>
    </source>
</evidence>
<evidence type="ECO:0000313" key="5">
    <source>
        <dbReference type="EMBL" id="MXN19259.1"/>
    </source>
</evidence>
<evidence type="ECO:0000256" key="1">
    <source>
        <dbReference type="ARBA" id="ARBA00022737"/>
    </source>
</evidence>
<dbReference type="PANTHER" id="PTHR16193:SF0">
    <property type="entry name" value="TETRATRICOPEPTIDE REPEAT PROTEIN 27"/>
    <property type="match status" value="1"/>
</dbReference>
<dbReference type="EMBL" id="WUMU01000017">
    <property type="protein sequence ID" value="MXN19259.1"/>
    <property type="molecule type" value="Genomic_DNA"/>
</dbReference>
<feature type="repeat" description="TPR" evidence="3">
    <location>
        <begin position="68"/>
        <end position="101"/>
    </location>
</feature>
<feature type="repeat" description="TPR" evidence="3">
    <location>
        <begin position="34"/>
        <end position="67"/>
    </location>
</feature>
<dbReference type="PANTHER" id="PTHR16193">
    <property type="entry name" value="TETRATRICOPEPTIDE REPEAT PROTEIN 27"/>
    <property type="match status" value="1"/>
</dbReference>
<protein>
    <submittedName>
        <fullName evidence="5">Tetratricopeptide repeat protein</fullName>
    </submittedName>
</protein>
<evidence type="ECO:0000256" key="2">
    <source>
        <dbReference type="ARBA" id="ARBA00022803"/>
    </source>
</evidence>
<reference evidence="5 6" key="1">
    <citation type="submission" date="2019-12" db="EMBL/GenBank/DDBJ databases">
        <authorList>
            <person name="Li M."/>
        </authorList>
    </citation>
    <scope>NUCLEOTIDE SEQUENCE [LARGE SCALE GENOMIC DNA]</scope>
    <source>
        <strain evidence="5 6">GBMRC 2024</strain>
    </source>
</reference>
<dbReference type="RefSeq" id="WP_160895382.1">
    <property type="nucleotide sequence ID" value="NZ_WUMU01000017.1"/>
</dbReference>
<dbReference type="InterPro" id="IPR011990">
    <property type="entry name" value="TPR-like_helical_dom_sf"/>
</dbReference>
<keyword evidence="1" id="KW-0677">Repeat</keyword>
<dbReference type="SUPFAM" id="SSF48452">
    <property type="entry name" value="TPR-like"/>
    <property type="match status" value="1"/>
</dbReference>
<evidence type="ECO:0000256" key="3">
    <source>
        <dbReference type="PROSITE-ProRule" id="PRU00339"/>
    </source>
</evidence>
<dbReference type="SMART" id="SM00028">
    <property type="entry name" value="TPR"/>
    <property type="match status" value="2"/>
</dbReference>